<evidence type="ECO:0000256" key="2">
    <source>
        <dbReference type="ARBA" id="ARBA00022730"/>
    </source>
</evidence>
<keyword evidence="4 6" id="KW-0689">Ribosomal protein</keyword>
<evidence type="ECO:0000256" key="7">
    <source>
        <dbReference type="SAM" id="MobiDB-lite"/>
    </source>
</evidence>
<dbReference type="PANTHER" id="PTHR11620">
    <property type="entry name" value="60S RIBOSOMAL PROTEIN L23A"/>
    <property type="match status" value="1"/>
</dbReference>
<evidence type="ECO:0000256" key="5">
    <source>
        <dbReference type="ARBA" id="ARBA00023274"/>
    </source>
</evidence>
<dbReference type="Proteomes" id="UP000242770">
    <property type="component" value="Unassembled WGS sequence"/>
</dbReference>
<evidence type="ECO:0000259" key="8">
    <source>
        <dbReference type="Pfam" id="PF03939"/>
    </source>
</evidence>
<feature type="compositionally biased region" description="Polar residues" evidence="7">
    <location>
        <begin position="10"/>
        <end position="25"/>
    </location>
</feature>
<sequence>MSEISRGEIFSSNAPPSRKIQTQVTIVPPSSSSPSFKTITISTDPSFNMPAANKPQAVKATAAKKAALKGTSGDKVRKVRTDTTFRRPKTLDLPKAPRFPRKSVPHTPRMDAFRTILYPLNTESAMKKIEENNTLVFIVDRAANKRQIEGALKKLYDVSAAKINTLIRPDGKKKAFVRLTPDQDALDVSNRIGFI</sequence>
<dbReference type="FunFam" id="3.30.70.330:FF:000035">
    <property type="entry name" value="60S ribosomal protein L23a"/>
    <property type="match status" value="1"/>
</dbReference>
<dbReference type="InterPro" id="IPR005633">
    <property type="entry name" value="Ribosomal_uL23_N"/>
</dbReference>
<dbReference type="NCBIfam" id="NF011118">
    <property type="entry name" value="PRK14548.1"/>
    <property type="match status" value="1"/>
</dbReference>
<keyword evidence="2" id="KW-0699">rRNA-binding</keyword>
<gene>
    <name evidence="9" type="primary">SSCI44630.1</name>
</gene>
<proteinExistence type="inferred from homology"/>
<reference evidence="10" key="1">
    <citation type="submission" date="2014-06" db="EMBL/GenBank/DDBJ databases">
        <authorList>
            <person name="Berkman P.J."/>
        </authorList>
    </citation>
    <scope>NUCLEOTIDE SEQUENCE [LARGE SCALE GENOMIC DNA]</scope>
</reference>
<evidence type="ECO:0000256" key="3">
    <source>
        <dbReference type="ARBA" id="ARBA00022884"/>
    </source>
</evidence>
<feature type="region of interest" description="Disordered" evidence="7">
    <location>
        <begin position="1"/>
        <end position="50"/>
    </location>
</feature>
<evidence type="ECO:0000256" key="1">
    <source>
        <dbReference type="ARBA" id="ARBA00006700"/>
    </source>
</evidence>
<evidence type="ECO:0000256" key="4">
    <source>
        <dbReference type="ARBA" id="ARBA00022980"/>
    </source>
</evidence>
<dbReference type="GO" id="GO:0003735">
    <property type="term" value="F:structural constituent of ribosome"/>
    <property type="evidence" value="ECO:0007669"/>
    <property type="project" value="InterPro"/>
</dbReference>
<evidence type="ECO:0000313" key="9">
    <source>
        <dbReference type="EMBL" id="CDS00501.1"/>
    </source>
</evidence>
<accession>A0A0F7RUD8</accession>
<dbReference type="InterPro" id="IPR012678">
    <property type="entry name" value="Ribosomal_uL23/eL15/eS24_sf"/>
</dbReference>
<evidence type="ECO:0000313" key="10">
    <source>
        <dbReference type="Proteomes" id="UP000242770"/>
    </source>
</evidence>
<feature type="compositionally biased region" description="Polar residues" evidence="7">
    <location>
        <begin position="36"/>
        <end position="46"/>
    </location>
</feature>
<keyword evidence="5 6" id="KW-0687">Ribonucleoprotein</keyword>
<dbReference type="Pfam" id="PF03939">
    <property type="entry name" value="Ribosomal_L23eN"/>
    <property type="match status" value="1"/>
</dbReference>
<feature type="domain" description="Large ribosomal subunit protein uL23 N-terminal" evidence="8">
    <location>
        <begin position="58"/>
        <end position="106"/>
    </location>
</feature>
<dbReference type="STRING" id="49012.A0A0F7RUD8"/>
<dbReference type="GO" id="GO:0005840">
    <property type="term" value="C:ribosome"/>
    <property type="evidence" value="ECO:0007669"/>
    <property type="project" value="UniProtKB-KW"/>
</dbReference>
<organism evidence="9 10">
    <name type="scientific">Sporisorium scitamineum</name>
    <dbReference type="NCBI Taxonomy" id="49012"/>
    <lineage>
        <taxon>Eukaryota</taxon>
        <taxon>Fungi</taxon>
        <taxon>Dikarya</taxon>
        <taxon>Basidiomycota</taxon>
        <taxon>Ustilaginomycotina</taxon>
        <taxon>Ustilaginomycetes</taxon>
        <taxon>Ustilaginales</taxon>
        <taxon>Ustilaginaceae</taxon>
        <taxon>Sporisorium</taxon>
    </lineage>
</organism>
<dbReference type="Gene3D" id="3.30.70.330">
    <property type="match status" value="1"/>
</dbReference>
<evidence type="ECO:0000256" key="6">
    <source>
        <dbReference type="RuleBase" id="RU003934"/>
    </source>
</evidence>
<keyword evidence="10" id="KW-1185">Reference proteome</keyword>
<dbReference type="InterPro" id="IPR012677">
    <property type="entry name" value="Nucleotide-bd_a/b_plait_sf"/>
</dbReference>
<dbReference type="Pfam" id="PF00276">
    <property type="entry name" value="Ribosomal_L23"/>
    <property type="match status" value="1"/>
</dbReference>
<dbReference type="PROSITE" id="PS00050">
    <property type="entry name" value="RIBOSOMAL_L23"/>
    <property type="match status" value="1"/>
</dbReference>
<protein>
    <recommendedName>
        <fullName evidence="8">Large ribosomal subunit protein uL23 N-terminal domain-containing protein</fullName>
    </recommendedName>
</protein>
<dbReference type="GO" id="GO:0006412">
    <property type="term" value="P:translation"/>
    <property type="evidence" value="ECO:0007669"/>
    <property type="project" value="InterPro"/>
</dbReference>
<dbReference type="SUPFAM" id="SSF54189">
    <property type="entry name" value="Ribosomal proteins S24e, L23 and L15e"/>
    <property type="match status" value="1"/>
</dbReference>
<dbReference type="HAMAP" id="MF_01369_A">
    <property type="entry name" value="Ribosomal_uL23_A"/>
    <property type="match status" value="1"/>
</dbReference>
<dbReference type="InterPro" id="IPR013025">
    <property type="entry name" value="Ribosomal_uL23-like"/>
</dbReference>
<dbReference type="InterPro" id="IPR001014">
    <property type="entry name" value="Ribosomal_uL23_CS"/>
</dbReference>
<dbReference type="EMBL" id="CCFA01002687">
    <property type="protein sequence ID" value="CDS00501.1"/>
    <property type="molecule type" value="Genomic_DNA"/>
</dbReference>
<name>A0A0F7RUD8_9BASI</name>
<comment type="similarity">
    <text evidence="1 6">Belongs to the universal ribosomal protein uL23 family.</text>
</comment>
<keyword evidence="3" id="KW-0694">RNA-binding</keyword>
<dbReference type="GO" id="GO:1990904">
    <property type="term" value="C:ribonucleoprotein complex"/>
    <property type="evidence" value="ECO:0007669"/>
    <property type="project" value="UniProtKB-KW"/>
</dbReference>
<dbReference type="AlphaFoldDB" id="A0A0F7RUD8"/>
<dbReference type="GO" id="GO:0019843">
    <property type="term" value="F:rRNA binding"/>
    <property type="evidence" value="ECO:0007669"/>
    <property type="project" value="UniProtKB-KW"/>
</dbReference>